<protein>
    <submittedName>
        <fullName evidence="1">Uncharacterized protein</fullName>
    </submittedName>
</protein>
<proteinExistence type="evidence at transcript level"/>
<name>S6C8C5_BABBO</name>
<organism evidence="1">
    <name type="scientific">Babesia bovis</name>
    <dbReference type="NCBI Taxonomy" id="5865"/>
    <lineage>
        <taxon>Eukaryota</taxon>
        <taxon>Sar</taxon>
        <taxon>Alveolata</taxon>
        <taxon>Apicomplexa</taxon>
        <taxon>Aconoidasida</taxon>
        <taxon>Piroplasmida</taxon>
        <taxon>Babesiidae</taxon>
        <taxon>Babesia</taxon>
    </lineage>
</organism>
<reference evidence="1" key="1">
    <citation type="journal article" date="2014" name="BMC Genomics">
        <title>The Babesia bovis gene and promoter model: an update from full-length EST analysis.</title>
        <authorList>
            <person name="Yamagishi J."/>
            <person name="Wakaguri H."/>
            <person name="Yokoyama N."/>
            <person name="Yamashita R."/>
            <person name="Suzuki Y."/>
            <person name="Xuan X."/>
            <person name="Igarashi I."/>
        </authorList>
    </citation>
    <scope>NUCLEOTIDE SEQUENCE</scope>
    <source>
        <strain evidence="1">Texas</strain>
    </source>
</reference>
<dbReference type="EMBL" id="AK440956">
    <property type="protein sequence ID" value="BAN64750.1"/>
    <property type="molecule type" value="mRNA"/>
</dbReference>
<evidence type="ECO:0000313" key="1">
    <source>
        <dbReference type="EMBL" id="BAN64750.1"/>
    </source>
</evidence>
<sequence length="85" mass="8840">MVIRLTIIAACLCSLLGAKITATGGFLLVGAITNVNPAPIFGNTLQFLNSTDPMATSGCSMGFITYTFSTKLRSHLSPSDDISGL</sequence>
<accession>S6C8C5</accession>
<dbReference type="AlphaFoldDB" id="S6C8C5"/>